<evidence type="ECO:0000256" key="3">
    <source>
        <dbReference type="ARBA" id="ARBA00022840"/>
    </source>
</evidence>
<dbReference type="GO" id="GO:0005741">
    <property type="term" value="C:mitochondrial outer membrane"/>
    <property type="evidence" value="ECO:0007669"/>
    <property type="project" value="TreeGrafter"/>
</dbReference>
<feature type="compositionally biased region" description="Basic and acidic residues" evidence="6">
    <location>
        <begin position="120"/>
        <end position="129"/>
    </location>
</feature>
<name>A0A2G9TXI7_TELCI</name>
<keyword evidence="2 5" id="KW-0547">Nucleotide-binding</keyword>
<dbReference type="EMBL" id="KZ351734">
    <property type="protein sequence ID" value="PIO62731.1"/>
    <property type="molecule type" value="Genomic_DNA"/>
</dbReference>
<dbReference type="SUPFAM" id="SSF52540">
    <property type="entry name" value="P-loop containing nucleoside triphosphate hydrolases"/>
    <property type="match status" value="1"/>
</dbReference>
<gene>
    <name evidence="8" type="ORF">TELCIR_15697</name>
</gene>
<evidence type="ECO:0000256" key="4">
    <source>
        <dbReference type="ARBA" id="ARBA00023128"/>
    </source>
</evidence>
<evidence type="ECO:0000259" key="7">
    <source>
        <dbReference type="Pfam" id="PF00004"/>
    </source>
</evidence>
<feature type="non-terminal residue" evidence="8">
    <location>
        <position position="1"/>
    </location>
</feature>
<dbReference type="InterPro" id="IPR003960">
    <property type="entry name" value="ATPase_AAA_CS"/>
</dbReference>
<keyword evidence="3 5" id="KW-0067">ATP-binding</keyword>
<dbReference type="InterPro" id="IPR003959">
    <property type="entry name" value="ATPase_AAA_core"/>
</dbReference>
<dbReference type="Pfam" id="PF00004">
    <property type="entry name" value="AAA"/>
    <property type="match status" value="1"/>
</dbReference>
<accession>A0A2G9TXI7</accession>
<comment type="subcellular location">
    <subcellularLocation>
        <location evidence="1">Mitochondrion</location>
    </subcellularLocation>
</comment>
<evidence type="ECO:0000313" key="9">
    <source>
        <dbReference type="Proteomes" id="UP000230423"/>
    </source>
</evidence>
<sequence>SFLRDRQAHDHEATAMMKAQFMSLWDGFATTNDKIIVMGATNRPQDVDPAILRRMSARFAIPMPSEKQREQILRKRAVKVENSQSRSSEVNGVRNVATIASQEPSGPSMKTKVPGPASMEIKKKMDPLH</sequence>
<dbReference type="Gene3D" id="3.40.50.300">
    <property type="entry name" value="P-loop containing nucleotide triphosphate hydrolases"/>
    <property type="match status" value="1"/>
</dbReference>
<evidence type="ECO:0000313" key="8">
    <source>
        <dbReference type="EMBL" id="PIO62731.1"/>
    </source>
</evidence>
<dbReference type="InterPro" id="IPR027417">
    <property type="entry name" value="P-loop_NTPase"/>
</dbReference>
<dbReference type="GO" id="GO:0140570">
    <property type="term" value="P:extraction of mislocalized protein from mitochondrial outer membrane"/>
    <property type="evidence" value="ECO:0007669"/>
    <property type="project" value="TreeGrafter"/>
</dbReference>
<dbReference type="GO" id="GO:0005524">
    <property type="term" value="F:ATP binding"/>
    <property type="evidence" value="ECO:0007669"/>
    <property type="project" value="UniProtKB-KW"/>
</dbReference>
<evidence type="ECO:0000256" key="5">
    <source>
        <dbReference type="RuleBase" id="RU003651"/>
    </source>
</evidence>
<evidence type="ECO:0000256" key="2">
    <source>
        <dbReference type="ARBA" id="ARBA00022741"/>
    </source>
</evidence>
<feature type="region of interest" description="Disordered" evidence="6">
    <location>
        <begin position="78"/>
        <end position="129"/>
    </location>
</feature>
<dbReference type="Gene3D" id="1.10.8.60">
    <property type="match status" value="1"/>
</dbReference>
<dbReference type="InterPro" id="IPR051701">
    <property type="entry name" value="Mito_OM_Translocase_MSP1"/>
</dbReference>
<evidence type="ECO:0000256" key="6">
    <source>
        <dbReference type="SAM" id="MobiDB-lite"/>
    </source>
</evidence>
<dbReference type="PANTHER" id="PTHR45644">
    <property type="entry name" value="AAA ATPASE, PUTATIVE (AFU_ORTHOLOGUE AFUA_2G12920)-RELATED-RELATED"/>
    <property type="match status" value="1"/>
</dbReference>
<feature type="compositionally biased region" description="Polar residues" evidence="6">
    <location>
        <begin position="81"/>
        <end position="90"/>
    </location>
</feature>
<protein>
    <recommendedName>
        <fullName evidence="7">ATPase AAA-type core domain-containing protein</fullName>
    </recommendedName>
</protein>
<evidence type="ECO:0000256" key="1">
    <source>
        <dbReference type="ARBA" id="ARBA00004173"/>
    </source>
</evidence>
<keyword evidence="9" id="KW-1185">Reference proteome</keyword>
<dbReference type="OrthoDB" id="10254455at2759"/>
<dbReference type="PROSITE" id="PS00674">
    <property type="entry name" value="AAA"/>
    <property type="match status" value="1"/>
</dbReference>
<dbReference type="Proteomes" id="UP000230423">
    <property type="component" value="Unassembled WGS sequence"/>
</dbReference>
<dbReference type="PANTHER" id="PTHR45644:SF3">
    <property type="entry name" value="FI08533P-RELATED"/>
    <property type="match status" value="1"/>
</dbReference>
<reference evidence="8 9" key="1">
    <citation type="submission" date="2015-09" db="EMBL/GenBank/DDBJ databases">
        <title>Draft genome of the parasitic nematode Teladorsagia circumcincta isolate WARC Sus (inbred).</title>
        <authorList>
            <person name="Mitreva M."/>
        </authorList>
    </citation>
    <scope>NUCLEOTIDE SEQUENCE [LARGE SCALE GENOMIC DNA]</scope>
    <source>
        <strain evidence="8 9">S</strain>
    </source>
</reference>
<dbReference type="GO" id="GO:0016887">
    <property type="term" value="F:ATP hydrolysis activity"/>
    <property type="evidence" value="ECO:0007669"/>
    <property type="project" value="InterPro"/>
</dbReference>
<comment type="similarity">
    <text evidence="5">Belongs to the AAA ATPase family.</text>
</comment>
<feature type="non-terminal residue" evidence="8">
    <location>
        <position position="129"/>
    </location>
</feature>
<keyword evidence="4" id="KW-0496">Mitochondrion</keyword>
<proteinExistence type="inferred from homology"/>
<organism evidence="8 9">
    <name type="scientific">Teladorsagia circumcincta</name>
    <name type="common">Brown stomach worm</name>
    <name type="synonym">Ostertagia circumcincta</name>
    <dbReference type="NCBI Taxonomy" id="45464"/>
    <lineage>
        <taxon>Eukaryota</taxon>
        <taxon>Metazoa</taxon>
        <taxon>Ecdysozoa</taxon>
        <taxon>Nematoda</taxon>
        <taxon>Chromadorea</taxon>
        <taxon>Rhabditida</taxon>
        <taxon>Rhabditina</taxon>
        <taxon>Rhabditomorpha</taxon>
        <taxon>Strongyloidea</taxon>
        <taxon>Trichostrongylidae</taxon>
        <taxon>Teladorsagia</taxon>
    </lineage>
</organism>
<feature type="domain" description="ATPase AAA-type core" evidence="7">
    <location>
        <begin position="3"/>
        <end position="62"/>
    </location>
</feature>
<dbReference type="AlphaFoldDB" id="A0A2G9TXI7"/>